<feature type="compositionally biased region" description="Basic and acidic residues" evidence="1">
    <location>
        <begin position="127"/>
        <end position="138"/>
    </location>
</feature>
<accession>A0A699IDP6</accession>
<dbReference type="EMBL" id="BKCJ010256240">
    <property type="protein sequence ID" value="GEZ24267.1"/>
    <property type="molecule type" value="Genomic_DNA"/>
</dbReference>
<evidence type="ECO:0000259" key="2">
    <source>
        <dbReference type="Pfam" id="PF14214"/>
    </source>
</evidence>
<feature type="non-terminal residue" evidence="3">
    <location>
        <position position="1"/>
    </location>
</feature>
<keyword evidence="3" id="KW-0067">ATP-binding</keyword>
<protein>
    <submittedName>
        <fullName evidence="3">Putative PIF1 DNA helicase/replication protein A1-like protein</fullName>
    </submittedName>
</protein>
<keyword evidence="3" id="KW-0547">Nucleotide-binding</keyword>
<sequence length="609" mass="68892">CRLEVVVADDTAHTVNVMFNDTTTELLKCSAESFMGTKDENSDVEDELNLLVAIRHLIGADHVLEIKSHTYYEYGSFESFNCWKIIPNASAKDGASSNTAALTVNDVEWPVKIVTKAPTVCTPLKPNEGKKQKGHALEDSDADEVSGSHNNQRITLSSRGLVKKSVSIRTDTIIGPCGRVQSYMDNGPTYLRKDKKGSKKAAFISAGVPVTYYDVGPPTHQCRNCGATMWYEEREEKSKTSPNPTFTLCCKGGKVLLLRFHDTPPSLDNILSHDQPSTAEFRDNIRVYNSMFSFTSFEAKIDNSINTGRAPYTFRINEQNYHRMGSLLPAEGMPSKFAQLYFLTLGMSSVAQSFRMARDWCNTHSSADFHLRLHSERKTTRQYNAPTVSEVAAIIINDFGDAHPTLDIVVDRKDTGLQRVSELHPSYMALQYPLLFPYEEDDFHDKIPYHANAGTRKTKRGYVTMKEYYSYIIHQRPGQSDTLRVDLYHNLCDAVTRGDTSAVGLGKRIILPKTFTGSPRYMMHNQDAMALCRAYGNPDLFVTFTSNPNWPKILEMLTYFLGQKPHDRPEIGTRVFSANDRYYDTFALNILRMEHTIDRHELRYATSYN</sequence>
<dbReference type="InterPro" id="IPR025476">
    <property type="entry name" value="Helitron_helicase-like"/>
</dbReference>
<name>A0A699IDP6_TANCI</name>
<comment type="caution">
    <text evidence="3">The sequence shown here is derived from an EMBL/GenBank/DDBJ whole genome shotgun (WGS) entry which is preliminary data.</text>
</comment>
<dbReference type="InterPro" id="IPR012340">
    <property type="entry name" value="NA-bd_OB-fold"/>
</dbReference>
<dbReference type="PANTHER" id="PTHR45786">
    <property type="entry name" value="DNA BINDING PROTEIN-LIKE"/>
    <property type="match status" value="1"/>
</dbReference>
<dbReference type="Pfam" id="PF14214">
    <property type="entry name" value="Helitron_like_N"/>
    <property type="match status" value="1"/>
</dbReference>
<reference evidence="3" key="1">
    <citation type="journal article" date="2019" name="Sci. Rep.">
        <title>Draft genome of Tanacetum cinerariifolium, the natural source of mosquito coil.</title>
        <authorList>
            <person name="Yamashiro T."/>
            <person name="Shiraishi A."/>
            <person name="Satake H."/>
            <person name="Nakayama K."/>
        </authorList>
    </citation>
    <scope>NUCLEOTIDE SEQUENCE</scope>
</reference>
<keyword evidence="3" id="KW-0378">Hydrolase</keyword>
<dbReference type="Gene3D" id="2.40.50.140">
    <property type="entry name" value="Nucleic acid-binding proteins"/>
    <property type="match status" value="1"/>
</dbReference>
<feature type="domain" description="Helitron helicase-like" evidence="2">
    <location>
        <begin position="462"/>
        <end position="578"/>
    </location>
</feature>
<evidence type="ECO:0000313" key="3">
    <source>
        <dbReference type="EMBL" id="GEZ24267.1"/>
    </source>
</evidence>
<dbReference type="PANTHER" id="PTHR45786:SF74">
    <property type="entry name" value="ATP-DEPENDENT DNA HELICASE"/>
    <property type="match status" value="1"/>
</dbReference>
<proteinExistence type="predicted"/>
<feature type="region of interest" description="Disordered" evidence="1">
    <location>
        <begin position="124"/>
        <end position="150"/>
    </location>
</feature>
<keyword evidence="3" id="KW-0347">Helicase</keyword>
<dbReference type="GO" id="GO:0004386">
    <property type="term" value="F:helicase activity"/>
    <property type="evidence" value="ECO:0007669"/>
    <property type="project" value="UniProtKB-KW"/>
</dbReference>
<organism evidence="3">
    <name type="scientific">Tanacetum cinerariifolium</name>
    <name type="common">Dalmatian daisy</name>
    <name type="synonym">Chrysanthemum cinerariifolium</name>
    <dbReference type="NCBI Taxonomy" id="118510"/>
    <lineage>
        <taxon>Eukaryota</taxon>
        <taxon>Viridiplantae</taxon>
        <taxon>Streptophyta</taxon>
        <taxon>Embryophyta</taxon>
        <taxon>Tracheophyta</taxon>
        <taxon>Spermatophyta</taxon>
        <taxon>Magnoliopsida</taxon>
        <taxon>eudicotyledons</taxon>
        <taxon>Gunneridae</taxon>
        <taxon>Pentapetalae</taxon>
        <taxon>asterids</taxon>
        <taxon>campanulids</taxon>
        <taxon>Asterales</taxon>
        <taxon>Asteraceae</taxon>
        <taxon>Asteroideae</taxon>
        <taxon>Anthemideae</taxon>
        <taxon>Anthemidinae</taxon>
        <taxon>Tanacetum</taxon>
    </lineage>
</organism>
<dbReference type="AlphaFoldDB" id="A0A699IDP6"/>
<gene>
    <name evidence="3" type="ORF">Tci_496240</name>
</gene>
<evidence type="ECO:0000256" key="1">
    <source>
        <dbReference type="SAM" id="MobiDB-lite"/>
    </source>
</evidence>